<dbReference type="Gene3D" id="1.25.40.10">
    <property type="entry name" value="Tetratricopeptide repeat domain"/>
    <property type="match status" value="1"/>
</dbReference>
<gene>
    <name evidence="1" type="ORF">HFO42_22870</name>
</gene>
<dbReference type="InterPro" id="IPR011990">
    <property type="entry name" value="TPR-like_helical_dom_sf"/>
</dbReference>
<name>A0AAJ1AB36_RHILE</name>
<evidence type="ECO:0000313" key="2">
    <source>
        <dbReference type="Proteomes" id="UP000825699"/>
    </source>
</evidence>
<evidence type="ECO:0000313" key="1">
    <source>
        <dbReference type="EMBL" id="MBY5630919.1"/>
    </source>
</evidence>
<dbReference type="EMBL" id="JAAXEP010000012">
    <property type="protein sequence ID" value="MBY5630919.1"/>
    <property type="molecule type" value="Genomic_DNA"/>
</dbReference>
<protein>
    <submittedName>
        <fullName evidence="1">Uncharacterized protein</fullName>
    </submittedName>
</protein>
<comment type="caution">
    <text evidence="1">The sequence shown here is derived from an EMBL/GenBank/DDBJ whole genome shotgun (WGS) entry which is preliminary data.</text>
</comment>
<accession>A0AAJ1AB36</accession>
<reference evidence="1" key="1">
    <citation type="submission" date="2020-04" db="EMBL/GenBank/DDBJ databases">
        <title>Global-level population genomics supports evidence of horizontal gene transfer on evolution of Rhizobia in Lentils.</title>
        <authorList>
            <person name="Gai Y."/>
            <person name="Cook D."/>
            <person name="Riely B."/>
        </authorList>
    </citation>
    <scope>NUCLEOTIDE SEQUENCE</scope>
    <source>
        <strain evidence="1">Derici101B</strain>
    </source>
</reference>
<proteinExistence type="predicted"/>
<dbReference type="AlphaFoldDB" id="A0AAJ1AB36"/>
<organism evidence="1 2">
    <name type="scientific">Rhizobium leguminosarum</name>
    <dbReference type="NCBI Taxonomy" id="384"/>
    <lineage>
        <taxon>Bacteria</taxon>
        <taxon>Pseudomonadati</taxon>
        <taxon>Pseudomonadota</taxon>
        <taxon>Alphaproteobacteria</taxon>
        <taxon>Hyphomicrobiales</taxon>
        <taxon>Rhizobiaceae</taxon>
        <taxon>Rhizobium/Agrobacterium group</taxon>
        <taxon>Rhizobium</taxon>
    </lineage>
</organism>
<sequence>MERTGDVSTTSKIALALLLLGEIEWDAGSTRKARQNWISIEGLNLGNQAIGVRARALLRLGLAERQSDRIPAAAEFVIQANRMLEDDTNHELELDVDARLQFADLLRKTKKFEEAEELATEALQLGESRVGAAWVHNAESLRTLASIAWDRLEYEICCTFLEKARAIVAAAVSSAHPKRLIVDAELAEAHAMCGRRTRALQLVRSSIATETKLLSRLVNKTSSPLELGRLRTASGQIRLYISLMMEGKRRPHDVKLLLKLLLHQRGLASAVAKRDAVERKFSDLPELPIASSVVLTETYLEGGETKRLLIGSSGRKVLFKELGAAVRLEKAGAIMLRARKPTRHLISLSFTTIWLSRAMVRRILFGSRMPDWPICRSRLFRRMTACHFSIGQRLCSPVALFCSKPHCLIQCH</sequence>
<dbReference type="SUPFAM" id="SSF48452">
    <property type="entry name" value="TPR-like"/>
    <property type="match status" value="1"/>
</dbReference>
<dbReference type="Proteomes" id="UP000825699">
    <property type="component" value="Unassembled WGS sequence"/>
</dbReference>